<evidence type="ECO:0000313" key="3">
    <source>
        <dbReference type="Proteomes" id="UP000296706"/>
    </source>
</evidence>
<gene>
    <name evidence="2" type="ORF">DV733_10620</name>
</gene>
<feature type="transmembrane region" description="Helical" evidence="1">
    <location>
        <begin position="50"/>
        <end position="69"/>
    </location>
</feature>
<dbReference type="AlphaFoldDB" id="A0A4D6HCX4"/>
<keyword evidence="1" id="KW-0812">Transmembrane</keyword>
<dbReference type="EMBL" id="CP031310">
    <property type="protein sequence ID" value="QCC51660.1"/>
    <property type="molecule type" value="Genomic_DNA"/>
</dbReference>
<dbReference type="RefSeq" id="WP_049994726.1">
    <property type="nucleotide sequence ID" value="NZ_CP031310.1"/>
</dbReference>
<keyword evidence="3" id="KW-1185">Reference proteome</keyword>
<proteinExistence type="predicted"/>
<name>A0A4D6HCX4_9EURY</name>
<keyword evidence="1" id="KW-1133">Transmembrane helix</keyword>
<accession>A0A4D6HCX4</accession>
<dbReference type="Proteomes" id="UP000296706">
    <property type="component" value="Chromosome"/>
</dbReference>
<keyword evidence="1" id="KW-0472">Membrane</keyword>
<organism evidence="2 3">
    <name type="scientific">Halapricum salinum</name>
    <dbReference type="NCBI Taxonomy" id="1457250"/>
    <lineage>
        <taxon>Archaea</taxon>
        <taxon>Methanobacteriati</taxon>
        <taxon>Methanobacteriota</taxon>
        <taxon>Stenosarchaea group</taxon>
        <taxon>Halobacteria</taxon>
        <taxon>Halobacteriales</taxon>
        <taxon>Haloarculaceae</taxon>
        <taxon>Halapricum</taxon>
    </lineage>
</organism>
<feature type="transmembrane region" description="Helical" evidence="1">
    <location>
        <begin position="21"/>
        <end position="44"/>
    </location>
</feature>
<evidence type="ECO:0000256" key="1">
    <source>
        <dbReference type="SAM" id="Phobius"/>
    </source>
</evidence>
<sequence length="78" mass="8414">MVHYPRQMDDHGDTWYRLLGYAGVVGVLLALVLTAGVVLLTAPLPTAPSSPIVATLVFTVMTVVVALIARRLGTRIRE</sequence>
<protein>
    <submittedName>
        <fullName evidence="2">Uncharacterized protein</fullName>
    </submittedName>
</protein>
<evidence type="ECO:0000313" key="2">
    <source>
        <dbReference type="EMBL" id="QCC51660.1"/>
    </source>
</evidence>
<dbReference type="KEGG" id="hsn:DV733_10620"/>
<dbReference type="GeneID" id="39848321"/>
<dbReference type="STRING" id="1457250.GCA_000755225_00772"/>
<reference evidence="2 3" key="1">
    <citation type="journal article" date="2019" name="Nat. Commun.">
        <title>A new type of DNA phosphorothioation-based antiviral system in archaea.</title>
        <authorList>
            <person name="Xiong L."/>
            <person name="Liu S."/>
            <person name="Chen S."/>
            <person name="Xiao Y."/>
            <person name="Zhu B."/>
            <person name="Gao Y."/>
            <person name="Zhang Y."/>
            <person name="Chen B."/>
            <person name="Luo J."/>
            <person name="Deng Z."/>
            <person name="Chen X."/>
            <person name="Wang L."/>
            <person name="Chen S."/>
        </authorList>
    </citation>
    <scope>NUCLEOTIDE SEQUENCE [LARGE SCALE GENOMIC DNA]</scope>
    <source>
        <strain evidence="2 3">CBA1105</strain>
    </source>
</reference>